<evidence type="ECO:0000313" key="2">
    <source>
        <dbReference type="Proteomes" id="UP000820818"/>
    </source>
</evidence>
<reference evidence="1 2" key="1">
    <citation type="submission" date="2022-05" db="EMBL/GenBank/DDBJ databases">
        <title>A multi-omics perspective on studying reproductive biology in Daphnia sinensis.</title>
        <authorList>
            <person name="Jia J."/>
        </authorList>
    </citation>
    <scope>NUCLEOTIDE SEQUENCE [LARGE SCALE GENOMIC DNA]</scope>
    <source>
        <strain evidence="1 2">WSL</strain>
    </source>
</reference>
<evidence type="ECO:0000313" key="1">
    <source>
        <dbReference type="EMBL" id="KAI9557912.1"/>
    </source>
</evidence>
<name>A0AAD5PSL1_9CRUS</name>
<keyword evidence="2" id="KW-1185">Reference proteome</keyword>
<sequence>MDQVLISEIAQRGINLNITFCFLVARVYNSPILVTQEKIYRRTMCQRTNEPAAIRHTFPTQIRNLQDLSGMLSSIGDSKFAKEYDKLTYFNPRQNS</sequence>
<protein>
    <submittedName>
        <fullName evidence="1">Uncharacterized protein</fullName>
    </submittedName>
</protein>
<comment type="caution">
    <text evidence="1">The sequence shown here is derived from an EMBL/GenBank/DDBJ whole genome shotgun (WGS) entry which is preliminary data.</text>
</comment>
<dbReference type="AlphaFoldDB" id="A0AAD5PSL1"/>
<dbReference type="EMBL" id="WJBH02000005">
    <property type="protein sequence ID" value="KAI9557912.1"/>
    <property type="molecule type" value="Genomic_DNA"/>
</dbReference>
<accession>A0AAD5PSL1</accession>
<organism evidence="1 2">
    <name type="scientific">Daphnia sinensis</name>
    <dbReference type="NCBI Taxonomy" id="1820382"/>
    <lineage>
        <taxon>Eukaryota</taxon>
        <taxon>Metazoa</taxon>
        <taxon>Ecdysozoa</taxon>
        <taxon>Arthropoda</taxon>
        <taxon>Crustacea</taxon>
        <taxon>Branchiopoda</taxon>
        <taxon>Diplostraca</taxon>
        <taxon>Cladocera</taxon>
        <taxon>Anomopoda</taxon>
        <taxon>Daphniidae</taxon>
        <taxon>Daphnia</taxon>
        <taxon>Daphnia similis group</taxon>
    </lineage>
</organism>
<gene>
    <name evidence="1" type="ORF">GHT06_014664</name>
</gene>
<proteinExistence type="predicted"/>
<dbReference type="Proteomes" id="UP000820818">
    <property type="component" value="Linkage Group LG5"/>
</dbReference>